<evidence type="ECO:0000313" key="3">
    <source>
        <dbReference type="Proteomes" id="UP000050280"/>
    </source>
</evidence>
<evidence type="ECO:0008006" key="4">
    <source>
        <dbReference type="Google" id="ProtNLM"/>
    </source>
</evidence>
<dbReference type="RefSeq" id="WP_054558260.1">
    <property type="nucleotide sequence ID" value="NZ_LDJX01000002.1"/>
</dbReference>
<reference evidence="2 3" key="1">
    <citation type="submission" date="2015-09" db="EMBL/GenBank/DDBJ databases">
        <title>Genome sequence of the marine flavobacterium Croceitalea dokdonensis DOKDO 023 that contains proton- and sodium-pumping rhodopsins.</title>
        <authorList>
            <person name="Kwon S.-K."/>
            <person name="Lee H.K."/>
            <person name="Kwak M.-J."/>
            <person name="Kim J.F."/>
        </authorList>
    </citation>
    <scope>NUCLEOTIDE SEQUENCE [LARGE SCALE GENOMIC DNA]</scope>
    <source>
        <strain evidence="2 3">DOKDO 023</strain>
    </source>
</reference>
<evidence type="ECO:0000313" key="2">
    <source>
        <dbReference type="EMBL" id="KPM32633.1"/>
    </source>
</evidence>
<dbReference type="OrthoDB" id="594666at2"/>
<gene>
    <name evidence="2" type="ORF">I595_1059</name>
</gene>
<dbReference type="Proteomes" id="UP000050280">
    <property type="component" value="Unassembled WGS sequence"/>
</dbReference>
<protein>
    <recommendedName>
        <fullName evidence="4">Tetratricopeptide repeat protein</fullName>
    </recommendedName>
</protein>
<dbReference type="PATRIC" id="fig|1300341.3.peg.1264"/>
<keyword evidence="3" id="KW-1185">Reference proteome</keyword>
<dbReference type="EMBL" id="LDJX01000002">
    <property type="protein sequence ID" value="KPM32633.1"/>
    <property type="molecule type" value="Genomic_DNA"/>
</dbReference>
<name>A0A0P7B0Z9_9FLAO</name>
<dbReference type="STRING" id="1300341.I595_1059"/>
<accession>A0A0P7B0Z9</accession>
<proteinExistence type="predicted"/>
<feature type="region of interest" description="Disordered" evidence="1">
    <location>
        <begin position="142"/>
        <end position="162"/>
    </location>
</feature>
<dbReference type="AlphaFoldDB" id="A0A0P7B0Z9"/>
<organism evidence="2 3">
    <name type="scientific">Croceitalea dokdonensis DOKDO 023</name>
    <dbReference type="NCBI Taxonomy" id="1300341"/>
    <lineage>
        <taxon>Bacteria</taxon>
        <taxon>Pseudomonadati</taxon>
        <taxon>Bacteroidota</taxon>
        <taxon>Flavobacteriia</taxon>
        <taxon>Flavobacteriales</taxon>
        <taxon>Flavobacteriaceae</taxon>
        <taxon>Croceitalea</taxon>
    </lineage>
</organism>
<sequence>MNVSDFTVLLQNPDRPISPKQVKELEEMLAQYPYFQAARSVHLKALKNLESYRYNDALKRTAAHTADREVLFDFITSATFDQNAIADSLLGRKAVLKEKETIAEEVSPNTETELIFGNAAEDSPLPQTLEDAEEILNPGLFTTKEKPSQAEEDREPGEKLELGKPLPFTKEEKHSFNEWLQLTSKKPIRRKTTITPNPTKEKKKKFELLDKFIEKKPKIVPNPQSAQNVNIKESIKINQNQLMTETLAKVYLEQKKYKKAIQAFKILRLKYPEKSGFFADRILEVKKLQKENDKKQ</sequence>
<evidence type="ECO:0000256" key="1">
    <source>
        <dbReference type="SAM" id="MobiDB-lite"/>
    </source>
</evidence>
<feature type="compositionally biased region" description="Basic and acidic residues" evidence="1">
    <location>
        <begin position="143"/>
        <end position="162"/>
    </location>
</feature>
<comment type="caution">
    <text evidence="2">The sequence shown here is derived from an EMBL/GenBank/DDBJ whole genome shotgun (WGS) entry which is preliminary data.</text>
</comment>